<dbReference type="AlphaFoldDB" id="A0A7K0GNR0"/>
<evidence type="ECO:0000313" key="1">
    <source>
        <dbReference type="EMBL" id="MRY60774.1"/>
    </source>
</evidence>
<protein>
    <recommendedName>
        <fullName evidence="3">CopG family transcriptional regulator</fullName>
    </recommendedName>
</protein>
<gene>
    <name evidence="1" type="ORF">GKD59_23440</name>
</gene>
<accession>A0A7K0GNR0</accession>
<dbReference type="EMBL" id="WKLT01000143">
    <property type="protein sequence ID" value="MRY60774.1"/>
    <property type="molecule type" value="Genomic_DNA"/>
</dbReference>
<comment type="caution">
    <text evidence="1">The sequence shown here is derived from an EMBL/GenBank/DDBJ whole genome shotgun (WGS) entry which is preliminary data.</text>
</comment>
<name>A0A7K0GNR0_PARDI</name>
<proteinExistence type="predicted"/>
<organism evidence="1 2">
    <name type="scientific">Parabacteroides distasonis</name>
    <dbReference type="NCBI Taxonomy" id="823"/>
    <lineage>
        <taxon>Bacteria</taxon>
        <taxon>Pseudomonadati</taxon>
        <taxon>Bacteroidota</taxon>
        <taxon>Bacteroidia</taxon>
        <taxon>Bacteroidales</taxon>
        <taxon>Tannerellaceae</taxon>
        <taxon>Parabacteroides</taxon>
    </lineage>
</organism>
<dbReference type="Proteomes" id="UP000463337">
    <property type="component" value="Unassembled WGS sequence"/>
</dbReference>
<sequence>MTDASASPKPITRKRPIRYPRQIVIMATEDTYQAVAETAAAEDESKSVVARRWLDAGRAVTEAAANASDED</sequence>
<reference evidence="1 2" key="1">
    <citation type="journal article" date="2019" name="Nat. Med.">
        <title>A library of human gut bacterial isolates paired with longitudinal multiomics data enables mechanistic microbiome research.</title>
        <authorList>
            <person name="Poyet M."/>
            <person name="Groussin M."/>
            <person name="Gibbons S.M."/>
            <person name="Avila-Pacheco J."/>
            <person name="Jiang X."/>
            <person name="Kearney S.M."/>
            <person name="Perrotta A.R."/>
            <person name="Berdy B."/>
            <person name="Zhao S."/>
            <person name="Lieberman T.D."/>
            <person name="Swanson P.K."/>
            <person name="Smith M."/>
            <person name="Roesemann S."/>
            <person name="Alexander J.E."/>
            <person name="Rich S.A."/>
            <person name="Livny J."/>
            <person name="Vlamakis H."/>
            <person name="Clish C."/>
            <person name="Bullock K."/>
            <person name="Deik A."/>
            <person name="Scott J."/>
            <person name="Pierce K.A."/>
            <person name="Xavier R.J."/>
            <person name="Alm E.J."/>
        </authorList>
    </citation>
    <scope>NUCLEOTIDE SEQUENCE [LARGE SCALE GENOMIC DNA]</scope>
    <source>
        <strain evidence="1 2">BIOML-A41</strain>
    </source>
</reference>
<evidence type="ECO:0008006" key="3">
    <source>
        <dbReference type="Google" id="ProtNLM"/>
    </source>
</evidence>
<dbReference type="RefSeq" id="WP_151877670.1">
    <property type="nucleotide sequence ID" value="NZ_WKLT01000143.1"/>
</dbReference>
<evidence type="ECO:0000313" key="2">
    <source>
        <dbReference type="Proteomes" id="UP000463337"/>
    </source>
</evidence>